<dbReference type="OrthoDB" id="6512861at2759"/>
<protein>
    <submittedName>
        <fullName evidence="3">27 kDa hemolymph protein</fullName>
    </submittedName>
</protein>
<feature type="signal peptide" evidence="2">
    <location>
        <begin position="1"/>
        <end position="25"/>
    </location>
</feature>
<feature type="transmembrane region" description="Helical" evidence="1">
    <location>
        <begin position="288"/>
        <end position="313"/>
    </location>
</feature>
<reference evidence="3" key="2">
    <citation type="journal article" date="2014" name="BMC Genomics">
        <title>A genomic perspective to assessing quality of mass-reared SIT flies used in Mediterranean fruit fly (Ceratitis capitata) eradication in California.</title>
        <authorList>
            <person name="Calla B."/>
            <person name="Hall B."/>
            <person name="Hou S."/>
            <person name="Geib S.M."/>
        </authorList>
    </citation>
    <scope>NUCLEOTIDE SEQUENCE</scope>
</reference>
<evidence type="ECO:0000256" key="2">
    <source>
        <dbReference type="SAM" id="SignalP"/>
    </source>
</evidence>
<feature type="chain" id="PRO_5004908831" evidence="2">
    <location>
        <begin position="26"/>
        <end position="319"/>
    </location>
</feature>
<keyword evidence="1" id="KW-0812">Transmembrane</keyword>
<keyword evidence="1" id="KW-1133">Transmembrane helix</keyword>
<gene>
    <name evidence="3" type="primary">P27K</name>
</gene>
<dbReference type="PANTHER" id="PTHR20997">
    <property type="entry name" value="EG:BACR42I17.2 PROTEIN-RELATED"/>
    <property type="match status" value="1"/>
</dbReference>
<dbReference type="PANTHER" id="PTHR20997:SF2">
    <property type="entry name" value="EG:BACR42I17.2 PROTEIN-RELATED"/>
    <property type="match status" value="1"/>
</dbReference>
<dbReference type="InterPro" id="IPR009832">
    <property type="entry name" value="DUF1397"/>
</dbReference>
<proteinExistence type="evidence at transcript level"/>
<dbReference type="AlphaFoldDB" id="W8C4A4"/>
<organism evidence="3">
    <name type="scientific">Ceratitis capitata</name>
    <name type="common">Mediterranean fruit fly</name>
    <name type="synonym">Tephritis capitata</name>
    <dbReference type="NCBI Taxonomy" id="7213"/>
    <lineage>
        <taxon>Eukaryota</taxon>
        <taxon>Metazoa</taxon>
        <taxon>Ecdysozoa</taxon>
        <taxon>Arthropoda</taxon>
        <taxon>Hexapoda</taxon>
        <taxon>Insecta</taxon>
        <taxon>Pterygota</taxon>
        <taxon>Neoptera</taxon>
        <taxon>Endopterygota</taxon>
        <taxon>Diptera</taxon>
        <taxon>Brachycera</taxon>
        <taxon>Muscomorpha</taxon>
        <taxon>Tephritoidea</taxon>
        <taxon>Tephritidae</taxon>
        <taxon>Ceratitis</taxon>
        <taxon>Ceratitis</taxon>
    </lineage>
</organism>
<keyword evidence="1" id="KW-0472">Membrane</keyword>
<dbReference type="PROSITE" id="PS51257">
    <property type="entry name" value="PROKAR_LIPOPROTEIN"/>
    <property type="match status" value="1"/>
</dbReference>
<dbReference type="Pfam" id="PF07165">
    <property type="entry name" value="DUF1397"/>
    <property type="match status" value="1"/>
</dbReference>
<evidence type="ECO:0000256" key="1">
    <source>
        <dbReference type="SAM" id="Phobius"/>
    </source>
</evidence>
<evidence type="ECO:0000313" key="3">
    <source>
        <dbReference type="EMBL" id="JAC00907.1"/>
    </source>
</evidence>
<sequence length="319" mass="35370">MYKPKLLIVIFVAILACFLQCHIQADPAAVATAANDQLDVLKNQFLPAEYKGRNFTVDELKKVLREKCKKATGGEENSTLYQEIEKGTTVLTSCLASLVNMTTLQKEMEAARPIGELDTVFNKYCNKAPEATKCLRAFNDKVQPCLSVKEKQQNQILLRIAKGLLEFMCSRGGDPIALFIAEEGPECLEANRDAINMCLNSSFHDFLPKDLKVPDLFDLPDLILEPGHCVDLERFQACTIHHLEQCREITPANLAESIFKFIKNETSCNEYLVAKANERPILMRASSMAAAGVTIQSVNGLGLLLGSGVMLLVSRMLKL</sequence>
<reference evidence="3" key="1">
    <citation type="submission" date="2013-07" db="EMBL/GenBank/DDBJ databases">
        <authorList>
            <person name="Geib S."/>
        </authorList>
    </citation>
    <scope>NUCLEOTIDE SEQUENCE</scope>
</reference>
<keyword evidence="2" id="KW-0732">Signal</keyword>
<accession>W8C4A4</accession>
<dbReference type="EMBL" id="GAMC01005649">
    <property type="protein sequence ID" value="JAC00907.1"/>
    <property type="molecule type" value="mRNA"/>
</dbReference>
<name>W8C4A4_CERCA</name>